<keyword evidence="2" id="KW-1133">Transmembrane helix</keyword>
<sequence length="118" mass="13243">MKNNIKIQLHIFVSLLVVSFAVGFIFTKVQYDAKVKELEKQLVTTQDSLKFANKNKVIIHQVDNYGGEMIGTITEKAIINGHYTVTIGAYGKFLVNKEQYDSLSVGDDIPDYLKQSGN</sequence>
<organism evidence="3 4">
    <name type="scientific">Streptococcus gordonii</name>
    <dbReference type="NCBI Taxonomy" id="1302"/>
    <lineage>
        <taxon>Bacteria</taxon>
        <taxon>Bacillati</taxon>
        <taxon>Bacillota</taxon>
        <taxon>Bacilli</taxon>
        <taxon>Lactobacillales</taxon>
        <taxon>Streptococcaceae</taxon>
        <taxon>Streptococcus</taxon>
    </lineage>
</organism>
<dbReference type="Pfam" id="PF07116">
    <property type="entry name" value="DUF1372"/>
    <property type="match status" value="1"/>
</dbReference>
<keyword evidence="2" id="KW-0472">Membrane</keyword>
<keyword evidence="2" id="KW-0812">Transmembrane</keyword>
<proteinExistence type="predicted"/>
<evidence type="ECO:0000313" key="3">
    <source>
        <dbReference type="EMBL" id="KXT69342.1"/>
    </source>
</evidence>
<dbReference type="PATRIC" id="fig|1302.21.peg.2027"/>
<dbReference type="EMBL" id="LQRC01000242">
    <property type="protein sequence ID" value="KXT69342.1"/>
    <property type="molecule type" value="Genomic_DNA"/>
</dbReference>
<name>A0A139N079_STRGN</name>
<comment type="caution">
    <text evidence="3">The sequence shown here is derived from an EMBL/GenBank/DDBJ whole genome shotgun (WGS) entry which is preliminary data.</text>
</comment>
<dbReference type="InterPro" id="IPR010779">
    <property type="entry name" value="DUF1372"/>
</dbReference>
<evidence type="ECO:0000256" key="2">
    <source>
        <dbReference type="SAM" id="Phobius"/>
    </source>
</evidence>
<gene>
    <name evidence="3" type="ORF">SGODD07_01831</name>
</gene>
<protein>
    <submittedName>
        <fullName evidence="3">Phage protein</fullName>
    </submittedName>
</protein>
<feature type="transmembrane region" description="Helical" evidence="2">
    <location>
        <begin position="7"/>
        <end position="26"/>
    </location>
</feature>
<keyword evidence="1" id="KW-0175">Coiled coil</keyword>
<dbReference type="AlphaFoldDB" id="A0A139N079"/>
<evidence type="ECO:0000256" key="1">
    <source>
        <dbReference type="SAM" id="Coils"/>
    </source>
</evidence>
<reference evidence="3 4" key="1">
    <citation type="submission" date="2016-01" db="EMBL/GenBank/DDBJ databases">
        <title>Highly variable Streptococcus oralis are common among viridans streptococci isolated from primates.</title>
        <authorList>
            <person name="Denapaite D."/>
            <person name="Rieger M."/>
            <person name="Koendgen S."/>
            <person name="Brueckner R."/>
            <person name="Ochigava I."/>
            <person name="Kappeler P."/>
            <person name="Maetz-Rensing K."/>
            <person name="Leendertz F."/>
            <person name="Hakenbeck R."/>
        </authorList>
    </citation>
    <scope>NUCLEOTIDE SEQUENCE [LARGE SCALE GENOMIC DNA]</scope>
    <source>
        <strain evidence="3 4">DD07</strain>
    </source>
</reference>
<feature type="coiled-coil region" evidence="1">
    <location>
        <begin position="28"/>
        <end position="55"/>
    </location>
</feature>
<dbReference type="Proteomes" id="UP000070096">
    <property type="component" value="Unassembled WGS sequence"/>
</dbReference>
<accession>A0A139N079</accession>
<evidence type="ECO:0000313" key="4">
    <source>
        <dbReference type="Proteomes" id="UP000070096"/>
    </source>
</evidence>